<sequence>MRKYIRYLLVTVVFAFLGWIGNDYYRSRLNTSPNPISVIKSRPLEKYAVENLSKALIPSAPVSIEETLKENADYTSYLISFKFDPTFSGREEKKVTGLMNIPTGKGPFPLIVMFRGYVDQEQYQTGDGTRRAAEFFAEKGFITVAPDFLGYAGSDKEAGSIFESRFQTYTTTLTLINSVNSISAWDSKNIFLWGHSNGGQIALTVLEITETDYPTVLWAPVSKPFPYSILYYTDESDDRGKLIRRELSKFEEDYDVELFSLTNYLDRVNGPIQLHQGTIDDAVPTAWTDSLVDKLKELEIDVSYIKYPGADHNLNPSWSRAIENSMTFFKKHLN</sequence>
<dbReference type="Gene3D" id="3.40.50.1820">
    <property type="entry name" value="alpha/beta hydrolase"/>
    <property type="match status" value="1"/>
</dbReference>
<dbReference type="InterPro" id="IPR001375">
    <property type="entry name" value="Peptidase_S9_cat"/>
</dbReference>
<dbReference type="Proteomes" id="UP000034329">
    <property type="component" value="Unassembled WGS sequence"/>
</dbReference>
<proteinExistence type="predicted"/>
<dbReference type="EMBL" id="LCLA01000022">
    <property type="protein sequence ID" value="KKU10042.1"/>
    <property type="molecule type" value="Genomic_DNA"/>
</dbReference>
<keyword evidence="2" id="KW-0812">Transmembrane</keyword>
<dbReference type="PANTHER" id="PTHR22946:SF9">
    <property type="entry name" value="POLYKETIDE TRANSFERASE AF380"/>
    <property type="match status" value="1"/>
</dbReference>
<dbReference type="AlphaFoldDB" id="A0A0G1MPK3"/>
<dbReference type="GO" id="GO:0008236">
    <property type="term" value="F:serine-type peptidase activity"/>
    <property type="evidence" value="ECO:0007669"/>
    <property type="project" value="InterPro"/>
</dbReference>
<evidence type="ECO:0000256" key="2">
    <source>
        <dbReference type="SAM" id="Phobius"/>
    </source>
</evidence>
<evidence type="ECO:0000313" key="4">
    <source>
        <dbReference type="EMBL" id="KKU10042.1"/>
    </source>
</evidence>
<evidence type="ECO:0000256" key="1">
    <source>
        <dbReference type="ARBA" id="ARBA00022801"/>
    </source>
</evidence>
<evidence type="ECO:0000313" key="5">
    <source>
        <dbReference type="Proteomes" id="UP000034329"/>
    </source>
</evidence>
<keyword evidence="2" id="KW-1133">Transmembrane helix</keyword>
<dbReference type="PANTHER" id="PTHR22946">
    <property type="entry name" value="DIENELACTONE HYDROLASE DOMAIN-CONTAINING PROTEIN-RELATED"/>
    <property type="match status" value="1"/>
</dbReference>
<organism evidence="4 5">
    <name type="scientific">Candidatus Woesebacteria bacterium GW2011_GWB1_45_5</name>
    <dbReference type="NCBI Taxonomy" id="1618581"/>
    <lineage>
        <taxon>Bacteria</taxon>
        <taxon>Candidatus Woeseibacteriota</taxon>
    </lineage>
</organism>
<feature type="transmembrane region" description="Helical" evidence="2">
    <location>
        <begin position="7"/>
        <end position="25"/>
    </location>
</feature>
<dbReference type="GO" id="GO:0006508">
    <property type="term" value="P:proteolysis"/>
    <property type="evidence" value="ECO:0007669"/>
    <property type="project" value="InterPro"/>
</dbReference>
<evidence type="ECO:0000259" key="3">
    <source>
        <dbReference type="Pfam" id="PF00326"/>
    </source>
</evidence>
<dbReference type="GO" id="GO:0052689">
    <property type="term" value="F:carboxylic ester hydrolase activity"/>
    <property type="evidence" value="ECO:0007669"/>
    <property type="project" value="UniProtKB-ARBA"/>
</dbReference>
<dbReference type="SUPFAM" id="SSF53474">
    <property type="entry name" value="alpha/beta-Hydrolases"/>
    <property type="match status" value="1"/>
</dbReference>
<accession>A0A0G1MPK3</accession>
<protein>
    <submittedName>
        <fullName evidence="4">Peptidase</fullName>
    </submittedName>
</protein>
<name>A0A0G1MPK3_9BACT</name>
<dbReference type="Pfam" id="PF00326">
    <property type="entry name" value="Peptidase_S9"/>
    <property type="match status" value="1"/>
</dbReference>
<comment type="caution">
    <text evidence="4">The sequence shown here is derived from an EMBL/GenBank/DDBJ whole genome shotgun (WGS) entry which is preliminary data.</text>
</comment>
<dbReference type="InterPro" id="IPR050261">
    <property type="entry name" value="FrsA_esterase"/>
</dbReference>
<reference evidence="4 5" key="1">
    <citation type="journal article" date="2015" name="Nature">
        <title>rRNA introns, odd ribosomes, and small enigmatic genomes across a large radiation of phyla.</title>
        <authorList>
            <person name="Brown C.T."/>
            <person name="Hug L.A."/>
            <person name="Thomas B.C."/>
            <person name="Sharon I."/>
            <person name="Castelle C.J."/>
            <person name="Singh A."/>
            <person name="Wilkins M.J."/>
            <person name="Williams K.H."/>
            <person name="Banfield J.F."/>
        </authorList>
    </citation>
    <scope>NUCLEOTIDE SEQUENCE [LARGE SCALE GENOMIC DNA]</scope>
</reference>
<keyword evidence="1" id="KW-0378">Hydrolase</keyword>
<dbReference type="InterPro" id="IPR029058">
    <property type="entry name" value="AB_hydrolase_fold"/>
</dbReference>
<gene>
    <name evidence="4" type="ORF">UX13_C0022G0013</name>
</gene>
<feature type="domain" description="Peptidase S9 prolyl oligopeptidase catalytic" evidence="3">
    <location>
        <begin position="133"/>
        <end position="333"/>
    </location>
</feature>
<keyword evidence="2" id="KW-0472">Membrane</keyword>